<dbReference type="AlphaFoldDB" id="D8QHZ3"/>
<protein>
    <recommendedName>
        <fullName evidence="4">Restriction of telomere capping protein 4</fullName>
    </recommendedName>
</protein>
<evidence type="ECO:0008006" key="4">
    <source>
        <dbReference type="Google" id="ProtNLM"/>
    </source>
</evidence>
<organism evidence="3">
    <name type="scientific">Schizophyllum commune (strain H4-8 / FGSC 9210)</name>
    <name type="common">Split gill fungus</name>
    <dbReference type="NCBI Taxonomy" id="578458"/>
    <lineage>
        <taxon>Eukaryota</taxon>
        <taxon>Fungi</taxon>
        <taxon>Dikarya</taxon>
        <taxon>Basidiomycota</taxon>
        <taxon>Agaricomycotina</taxon>
        <taxon>Agaricomycetes</taxon>
        <taxon>Agaricomycetidae</taxon>
        <taxon>Agaricales</taxon>
        <taxon>Schizophyllaceae</taxon>
        <taxon>Schizophyllum</taxon>
    </lineage>
</organism>
<feature type="non-terminal residue" evidence="2">
    <location>
        <position position="579"/>
    </location>
</feature>
<accession>D8QHZ3</accession>
<feature type="region of interest" description="Disordered" evidence="1">
    <location>
        <begin position="53"/>
        <end position="144"/>
    </location>
</feature>
<sequence>MPKGKKRKAEETGRGKGTGRDRKDVYPKGMRMGVLLHGEDEWFGQGATVHMDGVTKQPALSPACHSNTHAPSQLASSAPSSPKSHPRTPSPSPSEPAPQLQPEIAQVSSSQSRRMKPKPRTVKSQAEEVQRRRKILEQSKQEMEKSRATIVDLARAHTADSLAAMGEEQLKEILTDRRELDPQRSAEENTVRLCLWLGVALPPRESLKALPLVANPHLVPKVLRNSDAPPPMLTKKAALAREQERTRHKAQHSLGAGGDTSSESEDSDDSSDSSDLDDRLDGEVRSLSAMENIYSTRDFCPKCHAALPAHPSPRLSRMVTSSAPARINKCLRAHWETEVLVHARIHGFDEVMIDWSAVPDRVRAYRGLLTAILTDHVPDAVSLDQLQSVAHLRTSGPALQCFFVRQCLYDQATLRLEYLGKLEEWAKKGRKGDPPRDLKTLPPFSPAPMGLYGDLEDEGRVLIERVIVNMIPLEDIHRLLVALQREYTFDEQWLLRNILVPEVVLRLTLEDNPQMRKDLYVAWRYVRRTSQYGQGRELNGKQRDIVEDLVMHENMLNSRMAQKRWSFGEQVKYYAPLVI</sequence>
<reference evidence="2 3" key="1">
    <citation type="journal article" date="2010" name="Nat. Biotechnol.">
        <title>Genome sequence of the model mushroom Schizophyllum commune.</title>
        <authorList>
            <person name="Ohm R.A."/>
            <person name="de Jong J.F."/>
            <person name="Lugones L.G."/>
            <person name="Aerts A."/>
            <person name="Kothe E."/>
            <person name="Stajich J.E."/>
            <person name="de Vries R.P."/>
            <person name="Record E."/>
            <person name="Levasseur A."/>
            <person name="Baker S.E."/>
            <person name="Bartholomew K.A."/>
            <person name="Coutinho P.M."/>
            <person name="Erdmann S."/>
            <person name="Fowler T.J."/>
            <person name="Gathman A.C."/>
            <person name="Lombard V."/>
            <person name="Henrissat B."/>
            <person name="Knabe N."/>
            <person name="Kuees U."/>
            <person name="Lilly W.W."/>
            <person name="Lindquist E."/>
            <person name="Lucas S."/>
            <person name="Magnuson J.K."/>
            <person name="Piumi F."/>
            <person name="Raudaskoski M."/>
            <person name="Salamov A."/>
            <person name="Schmutz J."/>
            <person name="Schwarze F.W.M.R."/>
            <person name="vanKuyk P.A."/>
            <person name="Horton J.S."/>
            <person name="Grigoriev I.V."/>
            <person name="Woesten H.A.B."/>
        </authorList>
    </citation>
    <scope>NUCLEOTIDE SEQUENCE [LARGE SCALE GENOMIC DNA]</scope>
    <source>
        <strain evidence="3">H4-8 / FGSC 9210</strain>
    </source>
</reference>
<feature type="region of interest" description="Disordered" evidence="1">
    <location>
        <begin position="238"/>
        <end position="280"/>
    </location>
</feature>
<name>D8QHZ3_SCHCM</name>
<feature type="compositionally biased region" description="Basic and acidic residues" evidence="1">
    <location>
        <begin position="8"/>
        <end position="26"/>
    </location>
</feature>
<gene>
    <name evidence="2" type="ORF">SCHCODRAFT_113486</name>
</gene>
<feature type="compositionally biased region" description="Acidic residues" evidence="1">
    <location>
        <begin position="262"/>
        <end position="275"/>
    </location>
</feature>
<evidence type="ECO:0000313" key="2">
    <source>
        <dbReference type="EMBL" id="EFI92766.1"/>
    </source>
</evidence>
<proteinExistence type="predicted"/>
<evidence type="ECO:0000313" key="3">
    <source>
        <dbReference type="Proteomes" id="UP000007431"/>
    </source>
</evidence>
<evidence type="ECO:0000256" key="1">
    <source>
        <dbReference type="SAM" id="MobiDB-lite"/>
    </source>
</evidence>
<dbReference type="Proteomes" id="UP000007431">
    <property type="component" value="Unassembled WGS sequence"/>
</dbReference>
<keyword evidence="3" id="KW-1185">Reference proteome</keyword>
<feature type="compositionally biased region" description="Basic and acidic residues" evidence="1">
    <location>
        <begin position="125"/>
        <end position="144"/>
    </location>
</feature>
<feature type="compositionally biased region" description="Low complexity" evidence="1">
    <location>
        <begin position="70"/>
        <end position="83"/>
    </location>
</feature>
<feature type="region of interest" description="Disordered" evidence="1">
    <location>
        <begin position="1"/>
        <end position="28"/>
    </location>
</feature>
<dbReference type="InParanoid" id="D8QHZ3"/>
<dbReference type="HOGENOM" id="CLU_471046_0_0_1"/>
<dbReference type="VEuPathDB" id="FungiDB:SCHCODRAFT_02515814"/>
<dbReference type="EMBL" id="GL377312">
    <property type="protein sequence ID" value="EFI92766.1"/>
    <property type="molecule type" value="Genomic_DNA"/>
</dbReference>